<dbReference type="Gene3D" id="3.40.1280.10">
    <property type="match status" value="1"/>
</dbReference>
<proteinExistence type="inferred from homology"/>
<dbReference type="GO" id="GO:0008168">
    <property type="term" value="F:methyltransferase activity"/>
    <property type="evidence" value="ECO:0007669"/>
    <property type="project" value="UniProtKB-KW"/>
</dbReference>
<comment type="caution">
    <text evidence="6">The sequence shown here is derived from an EMBL/GenBank/DDBJ whole genome shotgun (WGS) entry which is preliminary data.</text>
</comment>
<comment type="similarity">
    <text evidence="1">Belongs to the class IV-like SAM-binding methyltransferase superfamily. RNA methyltransferase TrmH family.</text>
</comment>
<organism evidence="6 7">
    <name type="scientific">Gillisia lutea</name>
    <dbReference type="NCBI Taxonomy" id="2909668"/>
    <lineage>
        <taxon>Bacteria</taxon>
        <taxon>Pseudomonadati</taxon>
        <taxon>Bacteroidota</taxon>
        <taxon>Flavobacteriia</taxon>
        <taxon>Flavobacteriales</taxon>
        <taxon>Flavobacteriaceae</taxon>
        <taxon>Gillisia</taxon>
    </lineage>
</organism>
<sequence length="244" mass="26932">MVSKSQIKLITSLEQKKVRAKTGLFVVEGIKGISEVLDSKFELDSLFTTEDIFNSNKSRTSVINQAELKKISRLKTPQTAVALFKIPEEEKLEIENLVVALDGVRDPGNLGTIIRLCDWFGIKTLICSKDTVDCYNPKVVQATMGSITRVKIVYKDLSAVLEMQEKVPVMGAYLEGENIYTATLPEKGILIMGNEANGISTSVGKYVSQKINIPQYGDSNTTESLNVATATAILLGEFKRQENY</sequence>
<reference evidence="6" key="1">
    <citation type="submission" date="2022-01" db="EMBL/GenBank/DDBJ databases">
        <title>Gillisia lutea sp. nov., isolated from marine plastic residues from the Malvarosa beach (Valencia, Spain).</title>
        <authorList>
            <person name="Vidal-Verdu A."/>
            <person name="Molina-Menor E."/>
            <person name="Satari L."/>
            <person name="Pascual J."/>
            <person name="Pereto J."/>
            <person name="Porcar M."/>
        </authorList>
    </citation>
    <scope>NUCLEOTIDE SEQUENCE</scope>
    <source>
        <strain evidence="6">M10.2A</strain>
    </source>
</reference>
<dbReference type="Pfam" id="PF00588">
    <property type="entry name" value="SpoU_methylase"/>
    <property type="match status" value="1"/>
</dbReference>
<dbReference type="PANTHER" id="PTHR43191:SF2">
    <property type="entry name" value="RRNA METHYLTRANSFERASE 3, MITOCHONDRIAL"/>
    <property type="match status" value="1"/>
</dbReference>
<dbReference type="EMBL" id="JAKGTH010000010">
    <property type="protein sequence ID" value="MCF4102368.1"/>
    <property type="molecule type" value="Genomic_DNA"/>
</dbReference>
<evidence type="ECO:0000256" key="3">
    <source>
        <dbReference type="ARBA" id="ARBA00022679"/>
    </source>
</evidence>
<protein>
    <submittedName>
        <fullName evidence="6">RNA methyltransferase</fullName>
    </submittedName>
</protein>
<dbReference type="PANTHER" id="PTHR43191">
    <property type="entry name" value="RRNA METHYLTRANSFERASE 3"/>
    <property type="match status" value="1"/>
</dbReference>
<dbReference type="Pfam" id="PF22435">
    <property type="entry name" value="MRM3-like_sub_bind"/>
    <property type="match status" value="1"/>
</dbReference>
<dbReference type="Gene3D" id="3.30.1330.30">
    <property type="match status" value="1"/>
</dbReference>
<evidence type="ECO:0000256" key="2">
    <source>
        <dbReference type="ARBA" id="ARBA00022603"/>
    </source>
</evidence>
<dbReference type="InterPro" id="IPR001537">
    <property type="entry name" value="SpoU_MeTrfase"/>
</dbReference>
<evidence type="ECO:0000256" key="1">
    <source>
        <dbReference type="ARBA" id="ARBA00007228"/>
    </source>
</evidence>
<feature type="domain" description="MRM3-like substrate binding" evidence="5">
    <location>
        <begin position="5"/>
        <end position="82"/>
    </location>
</feature>
<dbReference type="SUPFAM" id="SSF75217">
    <property type="entry name" value="alpha/beta knot"/>
    <property type="match status" value="1"/>
</dbReference>
<evidence type="ECO:0000313" key="6">
    <source>
        <dbReference type="EMBL" id="MCF4102368.1"/>
    </source>
</evidence>
<dbReference type="Proteomes" id="UP001179363">
    <property type="component" value="Unassembled WGS sequence"/>
</dbReference>
<dbReference type="InterPro" id="IPR051259">
    <property type="entry name" value="rRNA_Methyltransferase"/>
</dbReference>
<evidence type="ECO:0000259" key="5">
    <source>
        <dbReference type="Pfam" id="PF22435"/>
    </source>
</evidence>
<dbReference type="InterPro" id="IPR029026">
    <property type="entry name" value="tRNA_m1G_MTases_N"/>
</dbReference>
<name>A0ABS9EHM6_9FLAO</name>
<dbReference type="InterPro" id="IPR029028">
    <property type="entry name" value="Alpha/beta_knot_MTases"/>
</dbReference>
<keyword evidence="3" id="KW-0808">Transferase</keyword>
<dbReference type="CDD" id="cd18109">
    <property type="entry name" value="SpoU-like_RNA-MTase"/>
    <property type="match status" value="1"/>
</dbReference>
<keyword evidence="7" id="KW-1185">Reference proteome</keyword>
<feature type="domain" description="tRNA/rRNA methyltransferase SpoU type" evidence="4">
    <location>
        <begin position="97"/>
        <end position="235"/>
    </location>
</feature>
<evidence type="ECO:0000313" key="7">
    <source>
        <dbReference type="Proteomes" id="UP001179363"/>
    </source>
</evidence>
<gene>
    <name evidence="6" type="ORF">L1I30_11880</name>
</gene>
<dbReference type="InterPro" id="IPR053888">
    <property type="entry name" value="MRM3-like_sub_bind"/>
</dbReference>
<dbReference type="GO" id="GO:0032259">
    <property type="term" value="P:methylation"/>
    <property type="evidence" value="ECO:0007669"/>
    <property type="project" value="UniProtKB-KW"/>
</dbReference>
<evidence type="ECO:0000259" key="4">
    <source>
        <dbReference type="Pfam" id="PF00588"/>
    </source>
</evidence>
<dbReference type="InterPro" id="IPR029064">
    <property type="entry name" value="Ribosomal_eL30-like_sf"/>
</dbReference>
<accession>A0ABS9EHM6</accession>
<dbReference type="SUPFAM" id="SSF55315">
    <property type="entry name" value="L30e-like"/>
    <property type="match status" value="1"/>
</dbReference>
<dbReference type="RefSeq" id="WP_236134512.1">
    <property type="nucleotide sequence ID" value="NZ_JAKGTH010000010.1"/>
</dbReference>
<keyword evidence="2 6" id="KW-0489">Methyltransferase</keyword>